<evidence type="ECO:0000259" key="4">
    <source>
        <dbReference type="Pfam" id="PF25808"/>
    </source>
</evidence>
<dbReference type="PROSITE" id="PS50077">
    <property type="entry name" value="HEAT_REPEAT"/>
    <property type="match status" value="1"/>
</dbReference>
<dbReference type="GO" id="GO:0008104">
    <property type="term" value="P:intracellular protein localization"/>
    <property type="evidence" value="ECO:0007669"/>
    <property type="project" value="TreeGrafter"/>
</dbReference>
<feature type="repeat" description="HEAT" evidence="2">
    <location>
        <begin position="908"/>
        <end position="946"/>
    </location>
</feature>
<dbReference type="OMA" id="YPQVIQE"/>
<feature type="region of interest" description="Disordered" evidence="3">
    <location>
        <begin position="1975"/>
        <end position="1996"/>
    </location>
</feature>
<dbReference type="SUPFAM" id="SSF48371">
    <property type="entry name" value="ARM repeat"/>
    <property type="match status" value="4"/>
</dbReference>
<evidence type="ECO:0000256" key="2">
    <source>
        <dbReference type="PROSITE-ProRule" id="PRU00103"/>
    </source>
</evidence>
<dbReference type="InterPro" id="IPR021133">
    <property type="entry name" value="HEAT_type_2"/>
</dbReference>
<dbReference type="InterPro" id="IPR016024">
    <property type="entry name" value="ARM-type_fold"/>
</dbReference>
<evidence type="ECO:0000256" key="3">
    <source>
        <dbReference type="SAM" id="MobiDB-lite"/>
    </source>
</evidence>
<dbReference type="PANTHER" id="PTHR21663:SF0">
    <property type="entry name" value="HEAT REPEAT-CONTAINING PROTEIN 5B"/>
    <property type="match status" value="1"/>
</dbReference>
<keyword evidence="6" id="KW-1185">Reference proteome</keyword>
<gene>
    <name evidence="5" type="ORF">CONPUDRAFT_87787</name>
</gene>
<dbReference type="GO" id="GO:0005829">
    <property type="term" value="C:cytosol"/>
    <property type="evidence" value="ECO:0007669"/>
    <property type="project" value="GOC"/>
</dbReference>
<dbReference type="PANTHER" id="PTHR21663">
    <property type="entry name" value="HYPOTHETICAL HEAT DOMAIN-CONTAINING"/>
    <property type="match status" value="1"/>
</dbReference>
<dbReference type="GO" id="GO:0016020">
    <property type="term" value="C:membrane"/>
    <property type="evidence" value="ECO:0007669"/>
    <property type="project" value="TreeGrafter"/>
</dbReference>
<dbReference type="OrthoDB" id="192608at2759"/>
<protein>
    <submittedName>
        <fullName evidence="5">Clathrin-coated vesicle protein</fullName>
    </submittedName>
</protein>
<dbReference type="InterPro" id="IPR057981">
    <property type="entry name" value="TPR_LAA1-like_C"/>
</dbReference>
<dbReference type="KEGG" id="cput:CONPUDRAFT_87787"/>
<evidence type="ECO:0000256" key="1">
    <source>
        <dbReference type="ARBA" id="ARBA00008304"/>
    </source>
</evidence>
<dbReference type="InterPro" id="IPR046837">
    <property type="entry name" value="Laa1/Sip1/HEATR5-like_HEAT"/>
</dbReference>
<dbReference type="GO" id="GO:0042147">
    <property type="term" value="P:retrograde transport, endosome to Golgi"/>
    <property type="evidence" value="ECO:0007669"/>
    <property type="project" value="TreeGrafter"/>
</dbReference>
<proteinExistence type="inferred from homology"/>
<dbReference type="Pfam" id="PF25808">
    <property type="entry name" value="TPR_LAA1_C"/>
    <property type="match status" value="1"/>
</dbReference>
<dbReference type="GO" id="GO:0030139">
    <property type="term" value="C:endocytic vesicle"/>
    <property type="evidence" value="ECO:0007669"/>
    <property type="project" value="TreeGrafter"/>
</dbReference>
<dbReference type="InterPro" id="IPR011989">
    <property type="entry name" value="ARM-like"/>
</dbReference>
<dbReference type="Gene3D" id="1.25.10.10">
    <property type="entry name" value="Leucine-rich Repeat Variant"/>
    <property type="match status" value="3"/>
</dbReference>
<accession>A0A5M3N1R6</accession>
<organism evidence="5 6">
    <name type="scientific">Coniophora puteana (strain RWD-64-598)</name>
    <name type="common">Brown rot fungus</name>
    <dbReference type="NCBI Taxonomy" id="741705"/>
    <lineage>
        <taxon>Eukaryota</taxon>
        <taxon>Fungi</taxon>
        <taxon>Dikarya</taxon>
        <taxon>Basidiomycota</taxon>
        <taxon>Agaricomycotina</taxon>
        <taxon>Agaricomycetes</taxon>
        <taxon>Agaricomycetidae</taxon>
        <taxon>Boletales</taxon>
        <taxon>Coniophorineae</taxon>
        <taxon>Coniophoraceae</taxon>
        <taxon>Coniophora</taxon>
    </lineage>
</organism>
<dbReference type="InterPro" id="IPR040108">
    <property type="entry name" value="Laa1/Sip1/HEATR5"/>
</dbReference>
<dbReference type="GO" id="GO:0006897">
    <property type="term" value="P:endocytosis"/>
    <property type="evidence" value="ECO:0007669"/>
    <property type="project" value="TreeGrafter"/>
</dbReference>
<dbReference type="GeneID" id="19211211"/>
<dbReference type="Pfam" id="PF20210">
    <property type="entry name" value="Laa1_Sip1_HTR5"/>
    <property type="match status" value="1"/>
</dbReference>
<dbReference type="GO" id="GO:0005794">
    <property type="term" value="C:Golgi apparatus"/>
    <property type="evidence" value="ECO:0007669"/>
    <property type="project" value="TreeGrafter"/>
</dbReference>
<dbReference type="RefSeq" id="XP_007764844.1">
    <property type="nucleotide sequence ID" value="XM_007766654.1"/>
</dbReference>
<evidence type="ECO:0000313" key="5">
    <source>
        <dbReference type="EMBL" id="EIW85333.1"/>
    </source>
</evidence>
<feature type="region of interest" description="Disordered" evidence="3">
    <location>
        <begin position="258"/>
        <end position="289"/>
    </location>
</feature>
<feature type="region of interest" description="Disordered" evidence="3">
    <location>
        <begin position="1229"/>
        <end position="1251"/>
    </location>
</feature>
<evidence type="ECO:0000313" key="6">
    <source>
        <dbReference type="Proteomes" id="UP000053558"/>
    </source>
</evidence>
<name>A0A5M3N1R6_CONPW</name>
<reference evidence="6" key="1">
    <citation type="journal article" date="2012" name="Science">
        <title>The Paleozoic origin of enzymatic lignin decomposition reconstructed from 31 fungal genomes.</title>
        <authorList>
            <person name="Floudas D."/>
            <person name="Binder M."/>
            <person name="Riley R."/>
            <person name="Barry K."/>
            <person name="Blanchette R.A."/>
            <person name="Henrissat B."/>
            <person name="Martinez A.T."/>
            <person name="Otillar R."/>
            <person name="Spatafora J.W."/>
            <person name="Yadav J.S."/>
            <person name="Aerts A."/>
            <person name="Benoit I."/>
            <person name="Boyd A."/>
            <person name="Carlson A."/>
            <person name="Copeland A."/>
            <person name="Coutinho P.M."/>
            <person name="de Vries R.P."/>
            <person name="Ferreira P."/>
            <person name="Findley K."/>
            <person name="Foster B."/>
            <person name="Gaskell J."/>
            <person name="Glotzer D."/>
            <person name="Gorecki P."/>
            <person name="Heitman J."/>
            <person name="Hesse C."/>
            <person name="Hori C."/>
            <person name="Igarashi K."/>
            <person name="Jurgens J.A."/>
            <person name="Kallen N."/>
            <person name="Kersten P."/>
            <person name="Kohler A."/>
            <person name="Kuees U."/>
            <person name="Kumar T.K.A."/>
            <person name="Kuo A."/>
            <person name="LaButti K."/>
            <person name="Larrondo L.F."/>
            <person name="Lindquist E."/>
            <person name="Ling A."/>
            <person name="Lombard V."/>
            <person name="Lucas S."/>
            <person name="Lundell T."/>
            <person name="Martin R."/>
            <person name="McLaughlin D.J."/>
            <person name="Morgenstern I."/>
            <person name="Morin E."/>
            <person name="Murat C."/>
            <person name="Nagy L.G."/>
            <person name="Nolan M."/>
            <person name="Ohm R.A."/>
            <person name="Patyshakuliyeva A."/>
            <person name="Rokas A."/>
            <person name="Ruiz-Duenas F.J."/>
            <person name="Sabat G."/>
            <person name="Salamov A."/>
            <person name="Samejima M."/>
            <person name="Schmutz J."/>
            <person name="Slot J.C."/>
            <person name="St John F."/>
            <person name="Stenlid J."/>
            <person name="Sun H."/>
            <person name="Sun S."/>
            <person name="Syed K."/>
            <person name="Tsang A."/>
            <person name="Wiebenga A."/>
            <person name="Young D."/>
            <person name="Pisabarro A."/>
            <person name="Eastwood D.C."/>
            <person name="Martin F."/>
            <person name="Cullen D."/>
            <person name="Grigoriev I.V."/>
            <person name="Hibbett D.S."/>
        </authorList>
    </citation>
    <scope>NUCLEOTIDE SEQUENCE [LARGE SCALE GENOMIC DNA]</scope>
    <source>
        <strain evidence="6">RWD-64-598 SS2</strain>
    </source>
</reference>
<comment type="caution">
    <text evidence="5">The sequence shown here is derived from an EMBL/GenBank/DDBJ whole genome shotgun (WGS) entry which is preliminary data.</text>
</comment>
<dbReference type="EMBL" id="JH711574">
    <property type="protein sequence ID" value="EIW85333.1"/>
    <property type="molecule type" value="Genomic_DNA"/>
</dbReference>
<sequence>MFAKGSETVIDDIDESQLTGDNGELYLFQWVSYVEKALKAVHADEVNAKQQVIEATLLKVVNGNQPYPPPGRALRDLLVKCYVTLYTRGDTRSLFDTFQTFIKIAGDVKAPNDLTKITAYSALGALMLAFGSNHMSFMAELSVIVQKTLKSSSSPHIRYHALVSMRKALETARKALPDNTAKDVIKQLKNALNDKALSVQRAAANALAIMYTPEEFVTLADVESTITLCVRSGENADQLTRQALAQLVGHLLAATQVERSAPIPEPPKAKKGGEDAAEESTPSHAMAENKKPLLTPSEMLSQLSTHFLKNQTSRKSRASIFDFYVALIQKLGSEFAETNYSLIVSHFMTEIASSSKSSATRFDKLFVRKAVGVILRELIAVRMLSEQGQIAAIQELSSAYLKKWPALMPGQTSPSSLILTLALQEVSALLQQLGNAPPPLQDAILDPLMNLLSHPSHTVRINASWTLRCFCHSTPLRLQKAMHSVADLLRRDIESMQSLAAPSDVDKRALGHAYGLAALVAIIPLHPLYVSFDAATDVLDTATQLLKRASEHDVRIAGAEVEIAWTLIAALNLLGPNFVRPHLPQLLVLWRNALPKATSKDAMNRSPSEWEFLLHVRESALGAILCFLKHNATLLTLDVGRRVSSLLSNALAFSNSFDSQSIEDSEAPSLEQKGLSLRAREAALRRRIYQCFTALGLSTVTESTQSSLLQSATTIFANPEGRMLGSAMQAAIASSSGSFTSIWQVTDGFAYGVTTVPLVDEEDVDTNKAALNIHKAGQGNELIEGSLTLLLRRPILGACEHDPLSLCLPTLEEVLALDIPPPTTGVVDEAIVLFSQLLPLQDVTSTARVISGLVEALRSPKLEKSPGRKAAMTVNIMVAILQTLRLSTTIHYRQAKETLGNPQVTSVLAPFLKDILIDADSSLRMASSEALGRLANVAGTAFLTNQTKTLVDHVVNKRDPQGRAGCALAFGAIYSHVGGLAAGPLLKTTVNILMSLSNDPHPLVHFWSLVALARVVHAANLAFSPFISATLTLMLKIYLSEHHETEGGTLNNANMSGELQASPVVCRIVDAIITVLGPDMHESERTRTLILDLVNGFTVDLDEMVSIEAIKCIQHLLMFSPEHLDIPEVVKYFRSHLISSRRPLKRASIDALYQLVQKDALEMSKLGGDRMVEDLFSMLDDDPSVGGVREVISSWLQQTAIHNPSAWIDLCQRIMLRSTASQQMLQTNNTSMDDEGQSLSVSIQDSSRSQDGPVALTSRWRTQLFALHCLHDICTVVTTSGRMEHIDLLLAKRLQIPTRGLLVSRLPDLIKMAFTASAAYVIEIRLEGLLVLKDVIETFRSAPDPEYPEALLLEQHQAPIAAALTPAFSADSSPEIVAAAIDACAVFIGSGVVKDVSRMGRILKQLTSALEQTDEAGNLSVGKLIDMSPTASGMLRISVLAAWAQLELASTKQLYLQDVIRPYRSVLAPQWVACLRDYALIRADSEFVHDTSSVVDSSYTQLGKVVLLPFYNSAWPLILQAVGKNMEEAEQHMLNAMAGQTDSTPAAPARNTNEPVPTFFIVLGIIYEALVTSPPDSVSHEDISIASLRTLKCLASPRYSGKALLEPTVFKELISLCNRLAMVEPAGTLLYLTEVLQTLVMSFDDGSHGSEAFPPDSIRMHCSKICAHMIRHSVQVSSMPSIQGDVVNIVKMINGAFSTFETIAKTLSGSVREDVRGVACMLFAELLKDETRELDLNTPLLPCLKALLSIPIDSSPEAKDVYSKLIYGLLSSCLLNVDEMRGREGAISTRKVKSNLLAAVLIITIVPRSIKVARGVVEHLFFLITQKLDEGEEMALIAVHCAKTVAIAASENELLRASSRSLLPGLIEYIARLSPKADESFMNEQQLTSVEETWKTFNAFISTLPQDKRSRLLGVILPTMTLCLRPSQSTLSPLHSITVKQLLSFATSSPDAFKEATNHLDVSAREPLEQSLRRALGGNGQGNQQAAKPQISLRSF</sequence>
<comment type="similarity">
    <text evidence="1">Belongs to the HEATR5 family.</text>
</comment>
<dbReference type="Proteomes" id="UP000053558">
    <property type="component" value="Unassembled WGS sequence"/>
</dbReference>
<feature type="compositionally biased region" description="Polar residues" evidence="3">
    <location>
        <begin position="1229"/>
        <end position="1250"/>
    </location>
</feature>
<feature type="domain" description="LAA1-like C-terminal TPR repeats" evidence="4">
    <location>
        <begin position="1816"/>
        <end position="1984"/>
    </location>
</feature>